<gene>
    <name evidence="5" type="ORF">SAMN04489812_5402</name>
</gene>
<dbReference type="InterPro" id="IPR036291">
    <property type="entry name" value="NAD(P)-bd_dom_sf"/>
</dbReference>
<evidence type="ECO:0000256" key="1">
    <source>
        <dbReference type="ARBA" id="ARBA00007637"/>
    </source>
</evidence>
<protein>
    <submittedName>
        <fullName evidence="5">Nucleoside-diphosphate-sugar epimerase</fullName>
    </submittedName>
</protein>
<evidence type="ECO:0000256" key="2">
    <source>
        <dbReference type="ARBA" id="ARBA00023002"/>
    </source>
</evidence>
<dbReference type="AlphaFoldDB" id="A0A1H1ZRT0"/>
<dbReference type="PANTHER" id="PTHR43103:SF5">
    <property type="entry name" value="4-EPIMERASE, PUTATIVE (AFU_ORTHOLOGUE AFUA_7G00360)-RELATED"/>
    <property type="match status" value="1"/>
</dbReference>
<dbReference type="PANTHER" id="PTHR43103">
    <property type="entry name" value="NUCLEOSIDE-DIPHOSPHATE-SUGAR EPIMERASE"/>
    <property type="match status" value="1"/>
</dbReference>
<dbReference type="EMBL" id="LT629772">
    <property type="protein sequence ID" value="SDT36309.1"/>
    <property type="molecule type" value="Genomic_DNA"/>
</dbReference>
<dbReference type="Gene3D" id="3.40.50.720">
    <property type="entry name" value="NAD(P)-binding Rossmann-like Domain"/>
    <property type="match status" value="1"/>
</dbReference>
<accession>A0A1H1ZRT0</accession>
<keyword evidence="6" id="KW-1185">Reference proteome</keyword>
<dbReference type="STRING" id="630515.SAMN04489812_5402"/>
<feature type="domain" description="NAD-dependent epimerase/dehydratase" evidence="4">
    <location>
        <begin position="3"/>
        <end position="225"/>
    </location>
</feature>
<dbReference type="GO" id="GO:0016491">
    <property type="term" value="F:oxidoreductase activity"/>
    <property type="evidence" value="ECO:0007669"/>
    <property type="project" value="UniProtKB-KW"/>
</dbReference>
<keyword evidence="3" id="KW-0520">NAD</keyword>
<dbReference type="InterPro" id="IPR001509">
    <property type="entry name" value="Epimerase_deHydtase"/>
</dbReference>
<reference evidence="5 6" key="1">
    <citation type="submission" date="2016-10" db="EMBL/GenBank/DDBJ databases">
        <authorList>
            <person name="de Groot N.N."/>
        </authorList>
    </citation>
    <scope>NUCLEOTIDE SEQUENCE [LARGE SCALE GENOMIC DNA]</scope>
    <source>
        <strain evidence="5 6">DSM 21800</strain>
    </source>
</reference>
<name>A0A1H1ZRT0_9ACTN</name>
<dbReference type="OrthoDB" id="9795501at2"/>
<evidence type="ECO:0000256" key="3">
    <source>
        <dbReference type="ARBA" id="ARBA00023027"/>
    </source>
</evidence>
<evidence type="ECO:0000313" key="5">
    <source>
        <dbReference type="EMBL" id="SDT36309.1"/>
    </source>
</evidence>
<proteinExistence type="inferred from homology"/>
<evidence type="ECO:0000259" key="4">
    <source>
        <dbReference type="Pfam" id="PF01370"/>
    </source>
</evidence>
<dbReference type="SUPFAM" id="SSF51735">
    <property type="entry name" value="NAD(P)-binding Rossmann-fold domains"/>
    <property type="match status" value="1"/>
</dbReference>
<sequence>MRIAITGSSGKLGRAACRRLRDGGHRVLGLDRAGAPGPDFTMIDFTDYGQTLDAVLGITARHDGLDAMVHLAAIPVNGLVPDATVFHNNLISTFNVFHACLRAGIDRIVYASSITAMGFPFSEPPVYLPLDEGSGGRANGTYALGKVLEETMAGQLVRWSESLSITALRFSNVTQQGEYATFAERCADPGYRRDLVWSYIDSRDGAQLIDRALQHGRPGFEVYNAAATDTGLTVPSADLVAGAFPDVPVTKALGRHETLMSVDKAVRQLGYRPEHLWRDELEREGISLDGPLQETP</sequence>
<dbReference type="RefSeq" id="WP_091529442.1">
    <property type="nucleotide sequence ID" value="NZ_LT629772.1"/>
</dbReference>
<keyword evidence="2" id="KW-0560">Oxidoreductase</keyword>
<comment type="similarity">
    <text evidence="1">Belongs to the NAD(P)-dependent epimerase/dehydratase family.</text>
</comment>
<dbReference type="Pfam" id="PF01370">
    <property type="entry name" value="Epimerase"/>
    <property type="match status" value="1"/>
</dbReference>
<evidence type="ECO:0000313" key="6">
    <source>
        <dbReference type="Proteomes" id="UP000199103"/>
    </source>
</evidence>
<organism evidence="5 6">
    <name type="scientific">Microlunatus soli</name>
    <dbReference type="NCBI Taxonomy" id="630515"/>
    <lineage>
        <taxon>Bacteria</taxon>
        <taxon>Bacillati</taxon>
        <taxon>Actinomycetota</taxon>
        <taxon>Actinomycetes</taxon>
        <taxon>Propionibacteriales</taxon>
        <taxon>Propionibacteriaceae</taxon>
        <taxon>Microlunatus</taxon>
    </lineage>
</organism>
<dbReference type="Proteomes" id="UP000199103">
    <property type="component" value="Chromosome I"/>
</dbReference>